<gene>
    <name evidence="1" type="ORF">JNB85_17685</name>
</gene>
<organism evidence="1 2">
    <name type="scientific">Rhizobium mesosinicum</name>
    <dbReference type="NCBI Taxonomy" id="335017"/>
    <lineage>
        <taxon>Bacteria</taxon>
        <taxon>Pseudomonadati</taxon>
        <taxon>Pseudomonadota</taxon>
        <taxon>Alphaproteobacteria</taxon>
        <taxon>Hyphomicrobiales</taxon>
        <taxon>Rhizobiaceae</taxon>
        <taxon>Rhizobium/Agrobacterium group</taxon>
        <taxon>Rhizobium</taxon>
    </lineage>
</organism>
<dbReference type="EMBL" id="JAEUAK010000006">
    <property type="protein sequence ID" value="MBW9054243.1"/>
    <property type="molecule type" value="Genomic_DNA"/>
</dbReference>
<keyword evidence="2" id="KW-1185">Reference proteome</keyword>
<dbReference type="Proteomes" id="UP000717752">
    <property type="component" value="Unassembled WGS sequence"/>
</dbReference>
<accession>A0ABS7GWB7</accession>
<sequence length="84" mass="9405">MAVDRQFLRIAVAYQPRAQARREAAEQNRECGLVGLISTLCKDGEMLSFPGIHISSRSRCGENFGLNFHTLTRYNGFEKGQTLA</sequence>
<proteinExistence type="predicted"/>
<comment type="caution">
    <text evidence="1">The sequence shown here is derived from an EMBL/GenBank/DDBJ whole genome shotgun (WGS) entry which is preliminary data.</text>
</comment>
<evidence type="ECO:0000313" key="2">
    <source>
        <dbReference type="Proteomes" id="UP000717752"/>
    </source>
</evidence>
<protein>
    <submittedName>
        <fullName evidence="1">Uncharacterized protein</fullName>
    </submittedName>
</protein>
<evidence type="ECO:0000313" key="1">
    <source>
        <dbReference type="EMBL" id="MBW9054243.1"/>
    </source>
</evidence>
<name>A0ABS7GWB7_9HYPH</name>
<reference evidence="1 2" key="1">
    <citation type="journal article" date="2021" name="MBio">
        <title>Poor Competitiveness of Bradyrhizobium in Pigeon Pea Root Colonization in Indian Soils.</title>
        <authorList>
            <person name="Chalasani D."/>
            <person name="Basu A."/>
            <person name="Pullabhotla S.V.S.R.N."/>
            <person name="Jorrin B."/>
            <person name="Neal A.L."/>
            <person name="Poole P.S."/>
            <person name="Podile A.R."/>
            <person name="Tkacz A."/>
        </authorList>
    </citation>
    <scope>NUCLEOTIDE SEQUENCE [LARGE SCALE GENOMIC DNA]</scope>
    <source>
        <strain evidence="1 2">HU56</strain>
    </source>
</reference>